<dbReference type="PANTHER" id="PTHR43557:SF2">
    <property type="entry name" value="RIESKE DOMAIN-CONTAINING PROTEIN-RELATED"/>
    <property type="match status" value="1"/>
</dbReference>
<comment type="similarity">
    <text evidence="2">Belongs to the FAD-dependent oxidoreductase family.</text>
</comment>
<feature type="domain" description="Rieske" evidence="10">
    <location>
        <begin position="78"/>
        <end position="176"/>
    </location>
</feature>
<keyword evidence="6" id="KW-0274">FAD</keyword>
<dbReference type="PANTHER" id="PTHR43557">
    <property type="entry name" value="APOPTOSIS-INDUCING FACTOR 1"/>
    <property type="match status" value="1"/>
</dbReference>
<evidence type="ECO:0000256" key="2">
    <source>
        <dbReference type="ARBA" id="ARBA00006442"/>
    </source>
</evidence>
<dbReference type="Pfam" id="PF00355">
    <property type="entry name" value="Rieske"/>
    <property type="match status" value="1"/>
</dbReference>
<reference evidence="11 12" key="1">
    <citation type="submission" date="2020-04" db="EMBL/GenBank/DDBJ databases">
        <title>Perkinsus olseni comparative genomics.</title>
        <authorList>
            <person name="Bogema D.R."/>
        </authorList>
    </citation>
    <scope>NUCLEOTIDE SEQUENCE [LARGE SCALE GENOMIC DNA]</scope>
    <source>
        <strain evidence="11">ATCC PRA-179</strain>
    </source>
</reference>
<evidence type="ECO:0000256" key="7">
    <source>
        <dbReference type="ARBA" id="ARBA00023002"/>
    </source>
</evidence>
<dbReference type="GO" id="GO:0051537">
    <property type="term" value="F:2 iron, 2 sulfur cluster binding"/>
    <property type="evidence" value="ECO:0007669"/>
    <property type="project" value="UniProtKB-KW"/>
</dbReference>
<keyword evidence="7" id="KW-0560">Oxidoreductase</keyword>
<dbReference type="OrthoDB" id="432169at2759"/>
<dbReference type="PRINTS" id="PR00411">
    <property type="entry name" value="PNDRDTASEI"/>
</dbReference>
<evidence type="ECO:0000313" key="11">
    <source>
        <dbReference type="EMBL" id="KAF4657852.1"/>
    </source>
</evidence>
<keyword evidence="8" id="KW-0408">Iron</keyword>
<dbReference type="Gene3D" id="2.102.10.10">
    <property type="entry name" value="Rieske [2Fe-2S] iron-sulphur domain"/>
    <property type="match status" value="1"/>
</dbReference>
<dbReference type="Proteomes" id="UP000570595">
    <property type="component" value="Unassembled WGS sequence"/>
</dbReference>
<evidence type="ECO:0000313" key="12">
    <source>
        <dbReference type="Proteomes" id="UP000570595"/>
    </source>
</evidence>
<keyword evidence="5" id="KW-0479">Metal-binding</keyword>
<dbReference type="Pfam" id="PF07992">
    <property type="entry name" value="Pyr_redox_2"/>
    <property type="match status" value="1"/>
</dbReference>
<keyword evidence="3" id="KW-0285">Flavoprotein</keyword>
<dbReference type="InterPro" id="IPR036188">
    <property type="entry name" value="FAD/NAD-bd_sf"/>
</dbReference>
<dbReference type="InterPro" id="IPR050446">
    <property type="entry name" value="FAD-oxidoreductase/Apoptosis"/>
</dbReference>
<comment type="caution">
    <text evidence="11">The sequence shown here is derived from an EMBL/GenBank/DDBJ whole genome shotgun (WGS) entry which is preliminary data.</text>
</comment>
<dbReference type="SUPFAM" id="SSF51905">
    <property type="entry name" value="FAD/NAD(P)-binding domain"/>
    <property type="match status" value="2"/>
</dbReference>
<dbReference type="SUPFAM" id="SSF50022">
    <property type="entry name" value="ISP domain"/>
    <property type="match status" value="1"/>
</dbReference>
<dbReference type="SUPFAM" id="SSF55424">
    <property type="entry name" value="FAD/NAD-linked reductases, dimerisation (C-terminal) domain"/>
    <property type="match status" value="1"/>
</dbReference>
<evidence type="ECO:0000259" key="10">
    <source>
        <dbReference type="PROSITE" id="PS51296"/>
    </source>
</evidence>
<organism evidence="11 12">
    <name type="scientific">Perkinsus olseni</name>
    <name type="common">Perkinsus atlanticus</name>
    <dbReference type="NCBI Taxonomy" id="32597"/>
    <lineage>
        <taxon>Eukaryota</taxon>
        <taxon>Sar</taxon>
        <taxon>Alveolata</taxon>
        <taxon>Perkinsozoa</taxon>
        <taxon>Perkinsea</taxon>
        <taxon>Perkinsida</taxon>
        <taxon>Perkinsidae</taxon>
        <taxon>Perkinsus</taxon>
    </lineage>
</organism>
<protein>
    <submittedName>
        <fullName evidence="11">Apoptosis-inducing factor 3</fullName>
    </submittedName>
</protein>
<dbReference type="PROSITE" id="PS51296">
    <property type="entry name" value="RIESKE"/>
    <property type="match status" value="1"/>
</dbReference>
<dbReference type="InterPro" id="IPR028202">
    <property type="entry name" value="Reductase_C"/>
</dbReference>
<proteinExistence type="inferred from homology"/>
<dbReference type="GO" id="GO:0005737">
    <property type="term" value="C:cytoplasm"/>
    <property type="evidence" value="ECO:0007669"/>
    <property type="project" value="TreeGrafter"/>
</dbReference>
<evidence type="ECO:0000256" key="6">
    <source>
        <dbReference type="ARBA" id="ARBA00022827"/>
    </source>
</evidence>
<dbReference type="InterPro" id="IPR036922">
    <property type="entry name" value="Rieske_2Fe-2S_sf"/>
</dbReference>
<evidence type="ECO:0000256" key="3">
    <source>
        <dbReference type="ARBA" id="ARBA00022630"/>
    </source>
</evidence>
<evidence type="ECO:0000256" key="4">
    <source>
        <dbReference type="ARBA" id="ARBA00022714"/>
    </source>
</evidence>
<dbReference type="Gene3D" id="3.30.390.30">
    <property type="match status" value="1"/>
</dbReference>
<name>A0A7J6LF35_PEROL</name>
<dbReference type="GO" id="GO:0016651">
    <property type="term" value="F:oxidoreductase activity, acting on NAD(P)H"/>
    <property type="evidence" value="ECO:0007669"/>
    <property type="project" value="TreeGrafter"/>
</dbReference>
<dbReference type="InterPro" id="IPR016156">
    <property type="entry name" value="FAD/NAD-linked_Rdtase_dimer_sf"/>
</dbReference>
<accession>A0A7J6LF35</accession>
<evidence type="ECO:0000256" key="5">
    <source>
        <dbReference type="ARBA" id="ARBA00022723"/>
    </source>
</evidence>
<evidence type="ECO:0000256" key="9">
    <source>
        <dbReference type="ARBA" id="ARBA00023014"/>
    </source>
</evidence>
<gene>
    <name evidence="11" type="primary">AIFM3_1</name>
    <name evidence="11" type="ORF">FOZ61_006013</name>
</gene>
<dbReference type="GO" id="GO:0046872">
    <property type="term" value="F:metal ion binding"/>
    <property type="evidence" value="ECO:0007669"/>
    <property type="project" value="UniProtKB-KW"/>
</dbReference>
<dbReference type="InterPro" id="IPR023753">
    <property type="entry name" value="FAD/NAD-binding_dom"/>
</dbReference>
<dbReference type="EMBL" id="JABAHT010000334">
    <property type="protein sequence ID" value="KAF4657852.1"/>
    <property type="molecule type" value="Genomic_DNA"/>
</dbReference>
<comment type="cofactor">
    <cofactor evidence="1">
        <name>FAD</name>
        <dbReference type="ChEBI" id="CHEBI:57692"/>
    </cofactor>
</comment>
<dbReference type="Pfam" id="PF14759">
    <property type="entry name" value="Reductase_C"/>
    <property type="match status" value="1"/>
</dbReference>
<dbReference type="Gene3D" id="3.50.50.60">
    <property type="entry name" value="FAD/NAD(P)-binding domain"/>
    <property type="match status" value="2"/>
</dbReference>
<keyword evidence="4" id="KW-0001">2Fe-2S</keyword>
<dbReference type="InterPro" id="IPR017941">
    <property type="entry name" value="Rieske_2Fe-2S"/>
</dbReference>
<dbReference type="AlphaFoldDB" id="A0A7J6LF35"/>
<keyword evidence="9" id="KW-0411">Iron-sulfur</keyword>
<dbReference type="PRINTS" id="PR00368">
    <property type="entry name" value="FADPNR"/>
</dbReference>
<sequence length="654" mass="71700">MLSHRFLPQCSRLLSAINTTGRHRTTSIQHVPKPGRSASGVALALSTLSVAAATVHSLARKDVYCDEKEHEFTKGGEWVKLGGNDEFENGEMYEMQVGENRKILITRTKDGRLYCTGALCSHYGFPLKKGIFLNDTVVCPLHDATFDIKTGEPLRGPGLDAIPTYKIEVREDGVYADLPKRSDLWIAKENVQGMAKRDPEDKRVYVIVGGGAAAATAAESLRQNGYTGRIIMMTRERHLPYDRPVLSKKLDAADDPSKLYLRDREFYAKHDIEVWTDTLVTKVDAEHRIVEIQPSESHNHPSEVTYDKCLWAAGSDARKAYIPGLNAKNVFCLRTPDDAHAITEYAEAGQRVVLVGSGFIGMEMASALVSMGVDVTVVGRETVPFQRVLGKKVGAYFAHMLAERHIQFIGGTTVKLLRSEAMEHGSYSEDSLVNGVELDDGDLLFADAVIMGTGAVPNTSQLTGVQRAADGSLPTDPFLGVQTADGSFSNTLYAAGDVARYPDVRTGEPLRVEHWDVALQMGRIAGANMAGKFRPYTTVPYFWTMIFGKSLRYVGSTGGKDGSNFFDNVIIEGDFKESRFVAYYCRGDHILAVATVGSDPVAVACGELMKRGMMPRTSELMLGTCNAQAILERVKKLDEVTKPRKVTPKTPKAA</sequence>
<evidence type="ECO:0000256" key="1">
    <source>
        <dbReference type="ARBA" id="ARBA00001974"/>
    </source>
</evidence>
<evidence type="ECO:0000256" key="8">
    <source>
        <dbReference type="ARBA" id="ARBA00023004"/>
    </source>
</evidence>